<proteinExistence type="evidence at transcript level"/>
<keyword evidence="6 18" id="KW-1133">Transmembrane helix</keyword>
<comment type="subunit">
    <text evidence="16">Core component of the TAS2R14-GNAI1 complex, consisting of TAS2R14, GNAI1, GNB1 and GNG2; within the complex interacts with GNAI1. Core component of the TAS2R14-GNAT3 complex, consisting of TAS2R14, GNAT3, GNB1 and GNG2; within the complex interacts with GNAT3. Core component of the TAS2R14-GNAS2 complex, consisting of TAS2R14, GNAS2, GNB1 and GNG2; within the complex interacts with GNAS2.</text>
</comment>
<comment type="catalytic activity">
    <reaction evidence="12">
        <text>3',5'-cyclic AMP(in) = 3',5'-cyclic AMP(out)</text>
        <dbReference type="Rhea" id="RHEA:76223"/>
        <dbReference type="ChEBI" id="CHEBI:58165"/>
    </reaction>
</comment>
<dbReference type="SMR" id="Q6ZW62"/>
<dbReference type="AlphaFoldDB" id="Q6ZW62"/>
<evidence type="ECO:0000256" key="11">
    <source>
        <dbReference type="ARBA" id="ARBA00023224"/>
    </source>
</evidence>
<dbReference type="Pfam" id="PF05296">
    <property type="entry name" value="TAS2R"/>
    <property type="match status" value="1"/>
</dbReference>
<evidence type="ECO:0000256" key="15">
    <source>
        <dbReference type="ARBA" id="ARBA00049946"/>
    </source>
</evidence>
<dbReference type="EMBL" id="AK123548">
    <property type="protein sequence ID" value="BAC85643.1"/>
    <property type="molecule type" value="mRNA"/>
</dbReference>
<evidence type="ECO:0000256" key="1">
    <source>
        <dbReference type="ARBA" id="ARBA00004141"/>
    </source>
</evidence>
<keyword evidence="3" id="KW-0919">Taste</keyword>
<evidence type="ECO:0000256" key="4">
    <source>
        <dbReference type="ARBA" id="ARBA00022606"/>
    </source>
</evidence>
<dbReference type="DisGeNET" id="106707243"/>
<keyword evidence="7" id="KW-0297">G-protein coupled receptor</keyword>
<dbReference type="GO" id="GO:0004930">
    <property type="term" value="F:G protein-coupled receptor activity"/>
    <property type="evidence" value="ECO:0007669"/>
    <property type="project" value="UniProtKB-KW"/>
</dbReference>
<evidence type="ECO:0000256" key="6">
    <source>
        <dbReference type="ARBA" id="ARBA00022989"/>
    </source>
</evidence>
<evidence type="ECO:0000256" key="5">
    <source>
        <dbReference type="ARBA" id="ARBA00022692"/>
    </source>
</evidence>
<dbReference type="DNASU" id="106707243"/>
<protein>
    <recommendedName>
        <fullName evidence="14">Taste receptor type 2 member 14</fullName>
    </recommendedName>
</protein>
<evidence type="ECO:0000256" key="13">
    <source>
        <dbReference type="ARBA" id="ARBA00036634"/>
    </source>
</evidence>
<evidence type="ECO:0000256" key="8">
    <source>
        <dbReference type="ARBA" id="ARBA00023136"/>
    </source>
</evidence>
<keyword evidence="5 18" id="KW-0812">Transmembrane</keyword>
<evidence type="ECO:0000313" key="19">
    <source>
        <dbReference type="EMBL" id="BAC85643.1"/>
    </source>
</evidence>
<dbReference type="RefSeq" id="NP_001303822.1">
    <property type="nucleotide sequence ID" value="NM_001316893.2"/>
</dbReference>
<keyword evidence="11" id="KW-0807">Transducer</keyword>
<evidence type="ECO:0000256" key="2">
    <source>
        <dbReference type="ARBA" id="ARBA00007376"/>
    </source>
</evidence>
<evidence type="ECO:0000256" key="10">
    <source>
        <dbReference type="ARBA" id="ARBA00023180"/>
    </source>
</evidence>
<reference evidence="19" key="1">
    <citation type="submission" date="2003-07" db="EMBL/GenBank/DDBJ databases">
        <title>NEDO human cDNA sequencing project.</title>
        <authorList>
            <person name="Ota T."/>
            <person name="Nakagawa S."/>
            <person name="Senoh A."/>
            <person name="Mizuguchi H."/>
            <person name="Inagaki H."/>
            <person name="Sugiyama T."/>
            <person name="Irie R."/>
            <person name="Otsuki T."/>
            <person name="Sato H."/>
            <person name="Wakamatsu A."/>
            <person name="Ishii S."/>
            <person name="Yamamoto J."/>
            <person name="Isono Y."/>
            <person name="Kawai-Hio Y."/>
            <person name="Saito K."/>
            <person name="Nishikawa T."/>
            <person name="Kimura K."/>
            <person name="Yamashita H."/>
            <person name="Matsuo K."/>
            <person name="Nakamura Y."/>
            <person name="Sekine M."/>
            <person name="Kikuchi H."/>
            <person name="Kanda K."/>
            <person name="Wagatsuma M."/>
            <person name="Murakawa K."/>
            <person name="Kanehori K."/>
            <person name="Takahashi-Fujii A."/>
            <person name="Oshima A."/>
            <person name="Sugiyama A."/>
            <person name="Kawakami B."/>
            <person name="Suzuki Y."/>
            <person name="Sugano S."/>
            <person name="Nagahari K."/>
            <person name="Masuho Y."/>
            <person name="Nagai K."/>
            <person name="Isogai T."/>
        </authorList>
    </citation>
    <scope>NUCLEOTIDE SEQUENCE</scope>
    <source>
        <tissue evidence="19">Colon</tissue>
    </source>
</reference>
<comment type="catalytic activity">
    <reaction evidence="13">
        <text>Ca(2+)(in) = Ca(2+)(out)</text>
        <dbReference type="Rhea" id="RHEA:29671"/>
        <dbReference type="ChEBI" id="CHEBI:29108"/>
    </reaction>
</comment>
<keyword evidence="8 18" id="KW-0472">Membrane</keyword>
<evidence type="ECO:0000256" key="16">
    <source>
        <dbReference type="ARBA" id="ARBA00050010"/>
    </source>
</evidence>
<dbReference type="BioGRID-ORCS" id="106707243">
    <property type="hits" value="3 hits in 5 CRISPR screens"/>
</dbReference>
<evidence type="ECO:0000256" key="14">
    <source>
        <dbReference type="ARBA" id="ARBA00039830"/>
    </source>
</evidence>
<dbReference type="GeneID" id="106707243"/>
<dbReference type="CTD" id="106707243"/>
<comment type="subcellular location">
    <subcellularLocation>
        <location evidence="1">Membrane</location>
        <topology evidence="1">Multi-pass membrane protein</topology>
    </subcellularLocation>
</comment>
<name>Q6ZW62_HUMAN</name>
<dbReference type="PANTHER" id="PTHR11394:SF23">
    <property type="entry name" value="TASTE RECEPTOR TYPE 2 MEMBER 14"/>
    <property type="match status" value="1"/>
</dbReference>
<evidence type="ECO:0000256" key="12">
    <source>
        <dbReference type="ARBA" id="ARBA00036196"/>
    </source>
</evidence>
<accession>Q6ZW62</accession>
<organism evidence="19">
    <name type="scientific">Homo sapiens</name>
    <name type="common">Human</name>
    <dbReference type="NCBI Taxonomy" id="9606"/>
    <lineage>
        <taxon>Eukaryota</taxon>
        <taxon>Metazoa</taxon>
        <taxon>Chordata</taxon>
        <taxon>Craniata</taxon>
        <taxon>Vertebrata</taxon>
        <taxon>Euteleostomi</taxon>
        <taxon>Mammalia</taxon>
        <taxon>Eutheria</taxon>
        <taxon>Euarchontoglires</taxon>
        <taxon>Primates</taxon>
        <taxon>Haplorrhini</taxon>
        <taxon>Catarrhini</taxon>
        <taxon>Hominidae</taxon>
        <taxon>Homo</taxon>
    </lineage>
</organism>
<sequence>MWRGIDSIYPYESWSLTLLSRLEFSGRIMAYCSLELLGSNHPPTSAFCCRRIFCLLEPAVSTQEWKFSQKMQHTVKISGDASTKAHRGVKSVITFFLLYAIFSLSFFISVWTSERLEENLIILSQVMGMAYPSCHSCVLILGNKKLRQASLSVLLWLRYMFKDGEPSGHKEFRESS</sequence>
<keyword evidence="4" id="KW-0716">Sensory transduction</keyword>
<feature type="transmembrane region" description="Helical" evidence="18">
    <location>
        <begin position="92"/>
        <end position="113"/>
    </location>
</feature>
<dbReference type="GO" id="GO:0005886">
    <property type="term" value="C:plasma membrane"/>
    <property type="evidence" value="ECO:0007669"/>
    <property type="project" value="UniProtKB-ARBA"/>
</dbReference>
<dbReference type="InterPro" id="IPR007960">
    <property type="entry name" value="TAS2R"/>
</dbReference>
<dbReference type="PANTHER" id="PTHR11394">
    <property type="entry name" value="TASTE RECEPTOR TYPE 2"/>
    <property type="match status" value="1"/>
</dbReference>
<evidence type="ECO:0000256" key="3">
    <source>
        <dbReference type="ARBA" id="ARBA00022480"/>
    </source>
</evidence>
<evidence type="ECO:0000256" key="17">
    <source>
        <dbReference type="RuleBase" id="RU004423"/>
    </source>
</evidence>
<keyword evidence="10" id="KW-0325">Glycoprotein</keyword>
<evidence type="ECO:0000256" key="7">
    <source>
        <dbReference type="ARBA" id="ARBA00023040"/>
    </source>
</evidence>
<feature type="transmembrane region" description="Helical" evidence="18">
    <location>
        <begin position="119"/>
        <end position="141"/>
    </location>
</feature>
<comment type="function">
    <text evidence="15">Gustducin-linked G-protein coupled receptor that plays a role in the perception of bitterness. The activity of this receptor stimulates GNAT3, activating the gustducin G-protein pathway. Likely plays a role in sensing the chemical composition of the gastrointestinal content and other extra-oral tissues via the inhibitory G-protein pathways.</text>
</comment>
<dbReference type="SUPFAM" id="SSF81321">
    <property type="entry name" value="Family A G protein-coupled receptor-like"/>
    <property type="match status" value="1"/>
</dbReference>
<dbReference type="GO" id="GO:0033038">
    <property type="term" value="F:bitter taste receptor activity"/>
    <property type="evidence" value="ECO:0007669"/>
    <property type="project" value="InterPro"/>
</dbReference>
<keyword evidence="9 19" id="KW-0675">Receptor</keyword>
<evidence type="ECO:0000256" key="18">
    <source>
        <dbReference type="SAM" id="Phobius"/>
    </source>
</evidence>
<comment type="similarity">
    <text evidence="2 17">Belongs to the G-protein coupled receptor T2R family.</text>
</comment>
<dbReference type="KEGG" id="hsa:106707243"/>
<evidence type="ECO:0000256" key="9">
    <source>
        <dbReference type="ARBA" id="ARBA00023170"/>
    </source>
</evidence>